<dbReference type="PROSITE" id="PS50863">
    <property type="entry name" value="B3"/>
    <property type="match status" value="2"/>
</dbReference>
<organism evidence="7 8">
    <name type="scientific">Dioscorea cayennensis subsp. rotundata</name>
    <name type="common">White Guinea yam</name>
    <name type="synonym">Dioscorea rotundata</name>
    <dbReference type="NCBI Taxonomy" id="55577"/>
    <lineage>
        <taxon>Eukaryota</taxon>
        <taxon>Viridiplantae</taxon>
        <taxon>Streptophyta</taxon>
        <taxon>Embryophyta</taxon>
        <taxon>Tracheophyta</taxon>
        <taxon>Spermatophyta</taxon>
        <taxon>Magnoliopsida</taxon>
        <taxon>Liliopsida</taxon>
        <taxon>Dioscoreales</taxon>
        <taxon>Dioscoreaceae</taxon>
        <taxon>Dioscorea</taxon>
    </lineage>
</organism>
<dbReference type="SUPFAM" id="SSF101936">
    <property type="entry name" value="DNA-binding pseudobarrel domain"/>
    <property type="match status" value="2"/>
</dbReference>
<feature type="domain" description="TF-B3" evidence="6">
    <location>
        <begin position="16"/>
        <end position="109"/>
    </location>
</feature>
<evidence type="ECO:0000256" key="3">
    <source>
        <dbReference type="ARBA" id="ARBA00023125"/>
    </source>
</evidence>
<dbReference type="Pfam" id="PF02362">
    <property type="entry name" value="B3"/>
    <property type="match status" value="2"/>
</dbReference>
<evidence type="ECO:0000256" key="2">
    <source>
        <dbReference type="ARBA" id="ARBA00023015"/>
    </source>
</evidence>
<feature type="domain" description="TF-B3" evidence="6">
    <location>
        <begin position="237"/>
        <end position="329"/>
    </location>
</feature>
<evidence type="ECO:0000313" key="8">
    <source>
        <dbReference type="RefSeq" id="XP_039115755.1"/>
    </source>
</evidence>
<dbReference type="InterPro" id="IPR003340">
    <property type="entry name" value="B3_DNA-bd"/>
</dbReference>
<keyword evidence="2" id="KW-0805">Transcription regulation</keyword>
<name>A0AB40AL30_DIOCR</name>
<evidence type="ECO:0000256" key="5">
    <source>
        <dbReference type="ARBA" id="ARBA00023242"/>
    </source>
</evidence>
<sequence length="341" mass="39372">MVKQQQKNRADVHVRKPHFFKVLLGDFSQRLKIPVRFMKHISMKSLEKVVLRGPSGSRWPVKLSRTVKGTFLCDGWMNFVKTHALREYEFLVFRYNGRALFDVLVFDITACEREDLFNIRRRKRLRKHKLEVLSLPQPEVIKTELKETQIQDVVYPVTMLKDACPDSVQGESLVNSETDKHVEIKVEVTEIPIVAASPKKCLKTQGYLSRRRPVSEEERSKAWEAANSFTSNFPYTVVCLSALHVYKASPTVTLPTPFSREHLPRRRTNLVFRDPNGQAWVIMFIPGLRNWLSGGWPAFARGNNLEEGDICVFELVGPIEFHVHIFRVVDETVPMIKLSSI</sequence>
<accession>A0AB40AL30</accession>
<dbReference type="InterPro" id="IPR044837">
    <property type="entry name" value="REM16-like"/>
</dbReference>
<keyword evidence="5" id="KW-0539">Nucleus</keyword>
<dbReference type="PANTHER" id="PTHR31391">
    <property type="entry name" value="B3 DOMAIN-CONTAINING PROTEIN OS11G0197600-RELATED"/>
    <property type="match status" value="1"/>
</dbReference>
<comment type="subcellular location">
    <subcellularLocation>
        <location evidence="1">Nucleus</location>
    </subcellularLocation>
</comment>
<dbReference type="Gene3D" id="2.40.330.10">
    <property type="entry name" value="DNA-binding pseudobarrel domain"/>
    <property type="match status" value="2"/>
</dbReference>
<protein>
    <submittedName>
        <fullName evidence="8">B3 domain-containing protein Os01g0723500-like</fullName>
    </submittedName>
</protein>
<dbReference type="PANTHER" id="PTHR31391:SF106">
    <property type="entry name" value="B3 DOMAIN-CONTAINING PROTEIN OS01G0723500"/>
    <property type="match status" value="1"/>
</dbReference>
<evidence type="ECO:0000259" key="6">
    <source>
        <dbReference type="PROSITE" id="PS50863"/>
    </source>
</evidence>
<keyword evidence="3" id="KW-0238">DNA-binding</keyword>
<evidence type="ECO:0000256" key="1">
    <source>
        <dbReference type="ARBA" id="ARBA00004123"/>
    </source>
</evidence>
<dbReference type="GeneID" id="120251264"/>
<evidence type="ECO:0000313" key="7">
    <source>
        <dbReference type="Proteomes" id="UP001515500"/>
    </source>
</evidence>
<dbReference type="InterPro" id="IPR015300">
    <property type="entry name" value="DNA-bd_pseudobarrel_sf"/>
</dbReference>
<dbReference type="GO" id="GO:0005634">
    <property type="term" value="C:nucleus"/>
    <property type="evidence" value="ECO:0007669"/>
    <property type="project" value="UniProtKB-SubCell"/>
</dbReference>
<keyword evidence="4" id="KW-0804">Transcription</keyword>
<keyword evidence="7" id="KW-1185">Reference proteome</keyword>
<dbReference type="GO" id="GO:0003677">
    <property type="term" value="F:DNA binding"/>
    <property type="evidence" value="ECO:0007669"/>
    <property type="project" value="UniProtKB-KW"/>
</dbReference>
<evidence type="ECO:0000256" key="4">
    <source>
        <dbReference type="ARBA" id="ARBA00023163"/>
    </source>
</evidence>
<dbReference type="Proteomes" id="UP001515500">
    <property type="component" value="Chromosome 20"/>
</dbReference>
<dbReference type="RefSeq" id="XP_039115755.1">
    <property type="nucleotide sequence ID" value="XM_039259821.1"/>
</dbReference>
<reference evidence="8" key="1">
    <citation type="submission" date="2025-08" db="UniProtKB">
        <authorList>
            <consortium name="RefSeq"/>
        </authorList>
    </citation>
    <scope>IDENTIFICATION</scope>
</reference>
<dbReference type="AlphaFoldDB" id="A0AB40AL30"/>
<proteinExistence type="predicted"/>
<dbReference type="SMART" id="SM01019">
    <property type="entry name" value="B3"/>
    <property type="match status" value="2"/>
</dbReference>
<dbReference type="CDD" id="cd10017">
    <property type="entry name" value="B3_DNA"/>
    <property type="match status" value="2"/>
</dbReference>
<gene>
    <name evidence="8" type="primary">LOC120251264</name>
</gene>